<dbReference type="EMBL" id="LAZR01048883">
    <property type="protein sequence ID" value="KKK90924.1"/>
    <property type="molecule type" value="Genomic_DNA"/>
</dbReference>
<dbReference type="Gene3D" id="1.25.40.390">
    <property type="match status" value="1"/>
</dbReference>
<dbReference type="AlphaFoldDB" id="A0A0F9BK10"/>
<name>A0A0F9BK10_9ZZZZ</name>
<feature type="domain" description="SusD-like N-terminal" evidence="1">
    <location>
        <begin position="99"/>
        <end position="233"/>
    </location>
</feature>
<accession>A0A0F9BK10</accession>
<dbReference type="InterPro" id="IPR033985">
    <property type="entry name" value="SusD-like_N"/>
</dbReference>
<dbReference type="Pfam" id="PF14322">
    <property type="entry name" value="SusD-like_3"/>
    <property type="match status" value="1"/>
</dbReference>
<evidence type="ECO:0000313" key="2">
    <source>
        <dbReference type="EMBL" id="KKK90924.1"/>
    </source>
</evidence>
<sequence length="288" mass="31346">MLRTIKFMLFVVVAITITSCEDDFLETTPTDAISAADALASAENMSLIIDGLHRGLYAQSQTIFPGGDSQRAGNHYWLPLGDNIAGGVIHSAPANNLGWQDETRWTSHTQETELTPELLWYHRYNIIGSANAIINRVAEGDLPMDGNLNAVTGQAYTYRAYAYLSLVQHYARGYLIGTPSSDPGVPLVFDSDPPFESAPRSTVQEVYDQIELDIDTAIGFFEDATPRSTGSAAAKSQLNIDVAYGLKARIALAQGDWATAADAAVQARQDYPLMDETDWKSGFNSTPT</sequence>
<reference evidence="2" key="1">
    <citation type="journal article" date="2015" name="Nature">
        <title>Complex archaea that bridge the gap between prokaryotes and eukaryotes.</title>
        <authorList>
            <person name="Spang A."/>
            <person name="Saw J.H."/>
            <person name="Jorgensen S.L."/>
            <person name="Zaremba-Niedzwiedzka K."/>
            <person name="Martijn J."/>
            <person name="Lind A.E."/>
            <person name="van Eijk R."/>
            <person name="Schleper C."/>
            <person name="Guy L."/>
            <person name="Ettema T.J."/>
        </authorList>
    </citation>
    <scope>NUCLEOTIDE SEQUENCE</scope>
</reference>
<dbReference type="SUPFAM" id="SSF48452">
    <property type="entry name" value="TPR-like"/>
    <property type="match status" value="1"/>
</dbReference>
<dbReference type="PROSITE" id="PS51257">
    <property type="entry name" value="PROKAR_LIPOPROTEIN"/>
    <property type="match status" value="1"/>
</dbReference>
<proteinExistence type="predicted"/>
<dbReference type="InterPro" id="IPR011990">
    <property type="entry name" value="TPR-like_helical_dom_sf"/>
</dbReference>
<organism evidence="2">
    <name type="scientific">marine sediment metagenome</name>
    <dbReference type="NCBI Taxonomy" id="412755"/>
    <lineage>
        <taxon>unclassified sequences</taxon>
        <taxon>metagenomes</taxon>
        <taxon>ecological metagenomes</taxon>
    </lineage>
</organism>
<feature type="non-terminal residue" evidence="2">
    <location>
        <position position="288"/>
    </location>
</feature>
<evidence type="ECO:0000259" key="1">
    <source>
        <dbReference type="Pfam" id="PF14322"/>
    </source>
</evidence>
<protein>
    <recommendedName>
        <fullName evidence="1">SusD-like N-terminal domain-containing protein</fullName>
    </recommendedName>
</protein>
<comment type="caution">
    <text evidence="2">The sequence shown here is derived from an EMBL/GenBank/DDBJ whole genome shotgun (WGS) entry which is preliminary data.</text>
</comment>
<gene>
    <name evidence="2" type="ORF">LCGC14_2718130</name>
</gene>